<reference evidence="3" key="1">
    <citation type="journal article" date="2013" name="Nature">
        <title>Draft genome of the wheat A-genome progenitor Triticum urartu.</title>
        <authorList>
            <person name="Ling H.Q."/>
            <person name="Zhao S."/>
            <person name="Liu D."/>
            <person name="Wang J."/>
            <person name="Sun H."/>
            <person name="Zhang C."/>
            <person name="Fan H."/>
            <person name="Li D."/>
            <person name="Dong L."/>
            <person name="Tao Y."/>
            <person name="Gao C."/>
            <person name="Wu H."/>
            <person name="Li Y."/>
            <person name="Cui Y."/>
            <person name="Guo X."/>
            <person name="Zheng S."/>
            <person name="Wang B."/>
            <person name="Yu K."/>
            <person name="Liang Q."/>
            <person name="Yang W."/>
            <person name="Lou X."/>
            <person name="Chen J."/>
            <person name="Feng M."/>
            <person name="Jian J."/>
            <person name="Zhang X."/>
            <person name="Luo G."/>
            <person name="Jiang Y."/>
            <person name="Liu J."/>
            <person name="Wang Z."/>
            <person name="Sha Y."/>
            <person name="Zhang B."/>
            <person name="Wu H."/>
            <person name="Tang D."/>
            <person name="Shen Q."/>
            <person name="Xue P."/>
            <person name="Zou S."/>
            <person name="Wang X."/>
            <person name="Liu X."/>
            <person name="Wang F."/>
            <person name="Yang Y."/>
            <person name="An X."/>
            <person name="Dong Z."/>
            <person name="Zhang K."/>
            <person name="Zhang X."/>
            <person name="Luo M.C."/>
            <person name="Dvorak J."/>
            <person name="Tong Y."/>
            <person name="Wang J."/>
            <person name="Yang H."/>
            <person name="Li Z."/>
            <person name="Wang D."/>
            <person name="Zhang A."/>
            <person name="Wang J."/>
        </authorList>
    </citation>
    <scope>NUCLEOTIDE SEQUENCE</scope>
    <source>
        <strain evidence="3">cv. G1812</strain>
    </source>
</reference>
<dbReference type="AlphaFoldDB" id="A0A8R7QCW6"/>
<feature type="compositionally biased region" description="Low complexity" evidence="1">
    <location>
        <begin position="1"/>
        <end position="31"/>
    </location>
</feature>
<feature type="region of interest" description="Disordered" evidence="1">
    <location>
        <begin position="1"/>
        <end position="84"/>
    </location>
</feature>
<dbReference type="Gramene" id="TuG1812G0500001146.01.T01">
    <property type="protein sequence ID" value="TuG1812G0500001146.01.T01"/>
    <property type="gene ID" value="TuG1812G0500001146.01"/>
</dbReference>
<sequence length="116" mass="12413">MSQASGVRRRGQVAARRANGRGVRVQTWPEEVGPEPGGIEGSRFMGGQAWQGGSRPKIGHRLRPTSEDGSLRGTEARRKGTISMANSGTKAIDIFLAGPWKRMNHVGFAARGSLST</sequence>
<evidence type="ECO:0000313" key="2">
    <source>
        <dbReference type="EnsemblPlants" id="TuG1812G0500001146.01.T01"/>
    </source>
</evidence>
<dbReference type="EnsemblPlants" id="TuG1812G0500001146.01.T01">
    <property type="protein sequence ID" value="TuG1812G0500001146.01.T01"/>
    <property type="gene ID" value="TuG1812G0500001146.01"/>
</dbReference>
<evidence type="ECO:0000313" key="3">
    <source>
        <dbReference type="Proteomes" id="UP000015106"/>
    </source>
</evidence>
<reference evidence="2" key="3">
    <citation type="submission" date="2022-06" db="UniProtKB">
        <authorList>
            <consortium name="EnsemblPlants"/>
        </authorList>
    </citation>
    <scope>IDENTIFICATION</scope>
</reference>
<proteinExistence type="predicted"/>
<evidence type="ECO:0000256" key="1">
    <source>
        <dbReference type="SAM" id="MobiDB-lite"/>
    </source>
</evidence>
<name>A0A8R7QCW6_TRIUA</name>
<dbReference type="Proteomes" id="UP000015106">
    <property type="component" value="Chromosome 5"/>
</dbReference>
<protein>
    <submittedName>
        <fullName evidence="2">Uncharacterized protein</fullName>
    </submittedName>
</protein>
<keyword evidence="3" id="KW-1185">Reference proteome</keyword>
<feature type="compositionally biased region" description="Basic and acidic residues" evidence="1">
    <location>
        <begin position="64"/>
        <end position="78"/>
    </location>
</feature>
<reference evidence="2" key="2">
    <citation type="submission" date="2018-03" db="EMBL/GenBank/DDBJ databases">
        <title>The Triticum urartu genome reveals the dynamic nature of wheat genome evolution.</title>
        <authorList>
            <person name="Ling H."/>
            <person name="Ma B."/>
            <person name="Shi X."/>
            <person name="Liu H."/>
            <person name="Dong L."/>
            <person name="Sun H."/>
            <person name="Cao Y."/>
            <person name="Gao Q."/>
            <person name="Zheng S."/>
            <person name="Li Y."/>
            <person name="Yu Y."/>
            <person name="Du H."/>
            <person name="Qi M."/>
            <person name="Li Y."/>
            <person name="Yu H."/>
            <person name="Cui Y."/>
            <person name="Wang N."/>
            <person name="Chen C."/>
            <person name="Wu H."/>
            <person name="Zhao Y."/>
            <person name="Zhang J."/>
            <person name="Li Y."/>
            <person name="Zhou W."/>
            <person name="Zhang B."/>
            <person name="Hu W."/>
            <person name="Eijk M."/>
            <person name="Tang J."/>
            <person name="Witsenboer H."/>
            <person name="Zhao S."/>
            <person name="Li Z."/>
            <person name="Zhang A."/>
            <person name="Wang D."/>
            <person name="Liang C."/>
        </authorList>
    </citation>
    <scope>NUCLEOTIDE SEQUENCE [LARGE SCALE GENOMIC DNA]</scope>
    <source>
        <strain evidence="2">cv. G1812</strain>
    </source>
</reference>
<organism evidence="2 3">
    <name type="scientific">Triticum urartu</name>
    <name type="common">Red wild einkorn</name>
    <name type="synonym">Crithodium urartu</name>
    <dbReference type="NCBI Taxonomy" id="4572"/>
    <lineage>
        <taxon>Eukaryota</taxon>
        <taxon>Viridiplantae</taxon>
        <taxon>Streptophyta</taxon>
        <taxon>Embryophyta</taxon>
        <taxon>Tracheophyta</taxon>
        <taxon>Spermatophyta</taxon>
        <taxon>Magnoliopsida</taxon>
        <taxon>Liliopsida</taxon>
        <taxon>Poales</taxon>
        <taxon>Poaceae</taxon>
        <taxon>BOP clade</taxon>
        <taxon>Pooideae</taxon>
        <taxon>Triticodae</taxon>
        <taxon>Triticeae</taxon>
        <taxon>Triticinae</taxon>
        <taxon>Triticum</taxon>
    </lineage>
</organism>
<accession>A0A8R7QCW6</accession>